<dbReference type="SMART" id="SM00448">
    <property type="entry name" value="REC"/>
    <property type="match status" value="1"/>
</dbReference>
<evidence type="ECO:0000256" key="3">
    <source>
        <dbReference type="PROSITE-ProRule" id="PRU00169"/>
    </source>
</evidence>
<dbReference type="Gene3D" id="3.40.50.2300">
    <property type="match status" value="1"/>
</dbReference>
<dbReference type="PROSITE" id="PS00622">
    <property type="entry name" value="HTH_LUXR_1"/>
    <property type="match status" value="1"/>
</dbReference>
<dbReference type="Pfam" id="PF00196">
    <property type="entry name" value="GerE"/>
    <property type="match status" value="1"/>
</dbReference>
<dbReference type="PANTHER" id="PTHR43214">
    <property type="entry name" value="TWO-COMPONENT RESPONSE REGULATOR"/>
    <property type="match status" value="1"/>
</dbReference>
<dbReference type="GO" id="GO:0000160">
    <property type="term" value="P:phosphorelay signal transduction system"/>
    <property type="evidence" value="ECO:0007669"/>
    <property type="project" value="InterPro"/>
</dbReference>
<dbReference type="PROSITE" id="PS50043">
    <property type="entry name" value="HTH_LUXR_2"/>
    <property type="match status" value="1"/>
</dbReference>
<feature type="modified residue" description="4-aspartylphosphate" evidence="3">
    <location>
        <position position="57"/>
    </location>
</feature>
<accession>A0AAU8ARL8</accession>
<dbReference type="AlphaFoldDB" id="A0AAU8ARL8"/>
<keyword evidence="1 3" id="KW-0597">Phosphoprotein</keyword>
<evidence type="ECO:0000313" key="6">
    <source>
        <dbReference type="EMBL" id="XCC97285.1"/>
    </source>
</evidence>
<dbReference type="InterPro" id="IPR000792">
    <property type="entry name" value="Tscrpt_reg_LuxR_C"/>
</dbReference>
<dbReference type="PROSITE" id="PS50110">
    <property type="entry name" value="RESPONSE_REGULATORY"/>
    <property type="match status" value="1"/>
</dbReference>
<keyword evidence="2" id="KW-0238">DNA-binding</keyword>
<dbReference type="EMBL" id="CP123387">
    <property type="protein sequence ID" value="XCC97285.1"/>
    <property type="molecule type" value="Genomic_DNA"/>
</dbReference>
<dbReference type="CDD" id="cd17535">
    <property type="entry name" value="REC_NarL-like"/>
    <property type="match status" value="1"/>
</dbReference>
<protein>
    <submittedName>
        <fullName evidence="6">Response regulator transcription factor</fullName>
    </submittedName>
</protein>
<evidence type="ECO:0000256" key="1">
    <source>
        <dbReference type="ARBA" id="ARBA00022553"/>
    </source>
</evidence>
<evidence type="ECO:0000259" key="5">
    <source>
        <dbReference type="PROSITE" id="PS50110"/>
    </source>
</evidence>
<evidence type="ECO:0000259" key="4">
    <source>
        <dbReference type="PROSITE" id="PS50043"/>
    </source>
</evidence>
<name>A0AAU8ARL8_9RHOB</name>
<dbReference type="GO" id="GO:0003677">
    <property type="term" value="F:DNA binding"/>
    <property type="evidence" value="ECO:0007669"/>
    <property type="project" value="UniProtKB-KW"/>
</dbReference>
<dbReference type="InterPro" id="IPR058245">
    <property type="entry name" value="NreC/VraR/RcsB-like_REC"/>
</dbReference>
<dbReference type="RefSeq" id="WP_353476175.1">
    <property type="nucleotide sequence ID" value="NZ_CP123387.1"/>
</dbReference>
<dbReference type="PRINTS" id="PR00038">
    <property type="entry name" value="HTHLUXR"/>
</dbReference>
<evidence type="ECO:0000256" key="2">
    <source>
        <dbReference type="ARBA" id="ARBA00023125"/>
    </source>
</evidence>
<dbReference type="Pfam" id="PF00072">
    <property type="entry name" value="Response_reg"/>
    <property type="match status" value="1"/>
</dbReference>
<proteinExistence type="predicted"/>
<sequence>MTGKVHIVVADDHPLFRGGVVLTLQEHGGFAVVAQAGTADEAIAAVEAHMPDVVLLDISMPGSGLAAASAIASRFPAVAIVMLTASEADDDLLAALKAGARGYVLKGVVADELTGILLGVADGASYVPPALAGRVLAALQDRRKTSLPQEVEDLSEREAEILRHVALGQSNKEIARALDLQEKTIKHYMTNILQKLQVRNRVEAALKARDLGLS</sequence>
<dbReference type="InterPro" id="IPR016032">
    <property type="entry name" value="Sig_transdc_resp-reg_C-effctor"/>
</dbReference>
<dbReference type="InterPro" id="IPR039420">
    <property type="entry name" value="WalR-like"/>
</dbReference>
<organism evidence="6">
    <name type="scientific">Alloyangia sp. H15</name>
    <dbReference type="NCBI Taxonomy" id="3029062"/>
    <lineage>
        <taxon>Bacteria</taxon>
        <taxon>Pseudomonadati</taxon>
        <taxon>Pseudomonadota</taxon>
        <taxon>Alphaproteobacteria</taxon>
        <taxon>Rhodobacterales</taxon>
        <taxon>Roseobacteraceae</taxon>
        <taxon>Alloyangia</taxon>
    </lineage>
</organism>
<gene>
    <name evidence="6" type="ORF">PVT71_24790</name>
</gene>
<dbReference type="CDD" id="cd06170">
    <property type="entry name" value="LuxR_C_like"/>
    <property type="match status" value="1"/>
</dbReference>
<reference evidence="6" key="1">
    <citation type="submission" date="2023-02" db="EMBL/GenBank/DDBJ databases">
        <title>Description and genomic characterization of Salipiger bruguierae sp. nov., isolated from the sediment of mangrove plant Bruguiera sexangula.</title>
        <authorList>
            <person name="Long M."/>
        </authorList>
    </citation>
    <scope>NUCLEOTIDE SEQUENCE</scope>
    <source>
        <strain evidence="6">H15</strain>
        <plasmid evidence="6">unnamed2</plasmid>
    </source>
</reference>
<dbReference type="GO" id="GO:0006355">
    <property type="term" value="P:regulation of DNA-templated transcription"/>
    <property type="evidence" value="ECO:0007669"/>
    <property type="project" value="InterPro"/>
</dbReference>
<feature type="domain" description="Response regulatory" evidence="5">
    <location>
        <begin position="6"/>
        <end position="121"/>
    </location>
</feature>
<dbReference type="SUPFAM" id="SSF52172">
    <property type="entry name" value="CheY-like"/>
    <property type="match status" value="1"/>
</dbReference>
<dbReference type="SUPFAM" id="SSF46894">
    <property type="entry name" value="C-terminal effector domain of the bipartite response regulators"/>
    <property type="match status" value="1"/>
</dbReference>
<dbReference type="SMART" id="SM00421">
    <property type="entry name" value="HTH_LUXR"/>
    <property type="match status" value="1"/>
</dbReference>
<feature type="domain" description="HTH luxR-type" evidence="4">
    <location>
        <begin position="147"/>
        <end position="212"/>
    </location>
</feature>
<dbReference type="InterPro" id="IPR011006">
    <property type="entry name" value="CheY-like_superfamily"/>
</dbReference>
<keyword evidence="6" id="KW-0614">Plasmid</keyword>
<geneLocation type="plasmid" evidence="6">
    <name>unnamed2</name>
</geneLocation>
<dbReference type="InterPro" id="IPR001789">
    <property type="entry name" value="Sig_transdc_resp-reg_receiver"/>
</dbReference>